<comment type="caution">
    <text evidence="4">The sequence shown here is derived from an EMBL/GenBank/DDBJ whole genome shotgun (WGS) entry which is preliminary data.</text>
</comment>
<dbReference type="AlphaFoldDB" id="A0AA88M0D4"/>
<evidence type="ECO:0000256" key="1">
    <source>
        <dbReference type="SAM" id="MobiDB-lite"/>
    </source>
</evidence>
<accession>A0AA88M0D4</accession>
<keyword evidence="2" id="KW-0812">Transmembrane</keyword>
<dbReference type="PANTHER" id="PTHR14684">
    <property type="entry name" value="THIOREDOXIN DOMAIN-CONTAINING PROTEIN 15"/>
    <property type="match status" value="1"/>
</dbReference>
<reference evidence="4" key="1">
    <citation type="submission" date="2023-08" db="EMBL/GenBank/DDBJ databases">
        <title>Pelteobagrus vachellii genome.</title>
        <authorList>
            <person name="Liu H."/>
        </authorList>
    </citation>
    <scope>NUCLEOTIDE SEQUENCE</scope>
    <source>
        <strain evidence="4">PRFRI_2022a</strain>
        <tissue evidence="4">Muscle</tissue>
    </source>
</reference>
<feature type="transmembrane region" description="Helical" evidence="2">
    <location>
        <begin position="452"/>
        <end position="470"/>
    </location>
</feature>
<evidence type="ECO:0000259" key="3">
    <source>
        <dbReference type="Pfam" id="PF00085"/>
    </source>
</evidence>
<dbReference type="Proteomes" id="UP001187315">
    <property type="component" value="Unassembled WGS sequence"/>
</dbReference>
<dbReference type="Gene3D" id="3.40.30.10">
    <property type="entry name" value="Glutaredoxin"/>
    <property type="match status" value="1"/>
</dbReference>
<keyword evidence="5" id="KW-1185">Reference proteome</keyword>
<name>A0AA88M0D4_TACVA</name>
<feature type="region of interest" description="Disordered" evidence="1">
    <location>
        <begin position="149"/>
        <end position="168"/>
    </location>
</feature>
<evidence type="ECO:0000256" key="2">
    <source>
        <dbReference type="SAM" id="Phobius"/>
    </source>
</evidence>
<dbReference type="GO" id="GO:0005929">
    <property type="term" value="C:cilium"/>
    <property type="evidence" value="ECO:0007669"/>
    <property type="project" value="TreeGrafter"/>
</dbReference>
<dbReference type="InterPro" id="IPR036249">
    <property type="entry name" value="Thioredoxin-like_sf"/>
</dbReference>
<sequence length="488" mass="54466">MRIHRIFPLTDTLDAGPAILGEALVKVLLCDLHKRNDRISIETFKQSSLPLMCKLVGCQTTSALCKDLTERKAFKYPNTFGRAIELAQGAGHDVETCLQLGLAGFKFFPSIVYWDEKRHPKAKWNKIDYIELKKRPVLLHKPCKIQGTRDAMDGADHSAPSQTPGERPTAHNINLSIIHISSATLSDKGVTQEFETADGLNFNCDGQNIEDSESLSQRQFKTAEIADAVLGTDLSENTAGIEALIPKRQISKPCEKEVTEGLKKEKFVKEQEAVMEKEIEMKQENPAGGDEQNSTESAKTYKVSCDKRSITGLHNFTVHVLNASQDLMDFLNSNSSECSLVLFYTSWCQFSAHLAPHFNALPRVFPIMHFLALDASQHSSLSTRFGTVAVPNILLFQGTKPMARFNHTERTLEMLTAFIANQTGFEAVAGQMVTDEDRVGPLLSIPVRSIDWLFVFSVMFLAVFSLYAILRTDSIRLLIPGHEHDHQD</sequence>
<evidence type="ECO:0000313" key="4">
    <source>
        <dbReference type="EMBL" id="KAK2827782.1"/>
    </source>
</evidence>
<dbReference type="PANTHER" id="PTHR14684:SF2">
    <property type="entry name" value="THIOREDOXIN DOMAIN-CONTAINING PROTEIN 15"/>
    <property type="match status" value="1"/>
</dbReference>
<gene>
    <name evidence="4" type="ORF">Q7C36_018708</name>
</gene>
<feature type="domain" description="Thioredoxin" evidence="3">
    <location>
        <begin position="333"/>
        <end position="420"/>
    </location>
</feature>
<dbReference type="SUPFAM" id="SSF52833">
    <property type="entry name" value="Thioredoxin-like"/>
    <property type="match status" value="1"/>
</dbReference>
<keyword evidence="2" id="KW-1133">Transmembrane helix</keyword>
<protein>
    <recommendedName>
        <fullName evidence="3">Thioredoxin domain-containing protein</fullName>
    </recommendedName>
</protein>
<dbReference type="Pfam" id="PF00085">
    <property type="entry name" value="Thioredoxin"/>
    <property type="match status" value="1"/>
</dbReference>
<dbReference type="CDD" id="cd02999">
    <property type="entry name" value="PDI_a_ERp44_like"/>
    <property type="match status" value="1"/>
</dbReference>
<dbReference type="EMBL" id="JAVHJS010000019">
    <property type="protein sequence ID" value="KAK2827782.1"/>
    <property type="molecule type" value="Genomic_DNA"/>
</dbReference>
<evidence type="ECO:0000313" key="5">
    <source>
        <dbReference type="Proteomes" id="UP001187315"/>
    </source>
</evidence>
<dbReference type="GO" id="GO:0060271">
    <property type="term" value="P:cilium assembly"/>
    <property type="evidence" value="ECO:0007669"/>
    <property type="project" value="TreeGrafter"/>
</dbReference>
<proteinExistence type="predicted"/>
<dbReference type="InterPro" id="IPR042418">
    <property type="entry name" value="TXNDC15"/>
</dbReference>
<organism evidence="4 5">
    <name type="scientific">Tachysurus vachellii</name>
    <name type="common">Darkbarbel catfish</name>
    <name type="synonym">Pelteobagrus vachellii</name>
    <dbReference type="NCBI Taxonomy" id="175792"/>
    <lineage>
        <taxon>Eukaryota</taxon>
        <taxon>Metazoa</taxon>
        <taxon>Chordata</taxon>
        <taxon>Craniata</taxon>
        <taxon>Vertebrata</taxon>
        <taxon>Euteleostomi</taxon>
        <taxon>Actinopterygii</taxon>
        <taxon>Neopterygii</taxon>
        <taxon>Teleostei</taxon>
        <taxon>Ostariophysi</taxon>
        <taxon>Siluriformes</taxon>
        <taxon>Bagridae</taxon>
        <taxon>Tachysurus</taxon>
    </lineage>
</organism>
<dbReference type="InterPro" id="IPR013766">
    <property type="entry name" value="Thioredoxin_domain"/>
</dbReference>
<keyword evidence="2" id="KW-0472">Membrane</keyword>